<dbReference type="EMBL" id="JAARVG010000004">
    <property type="protein sequence ID" value="MBC1793028.1"/>
    <property type="molecule type" value="Genomic_DNA"/>
</dbReference>
<dbReference type="Proteomes" id="UP000529446">
    <property type="component" value="Unassembled WGS sequence"/>
</dbReference>
<dbReference type="EMBL" id="JAARMV010000001">
    <property type="protein sequence ID" value="MBC2370983.1"/>
    <property type="molecule type" value="Genomic_DNA"/>
</dbReference>
<dbReference type="Proteomes" id="UP000539064">
    <property type="component" value="Unassembled WGS sequence"/>
</dbReference>
<evidence type="ECO:0000313" key="37">
    <source>
        <dbReference type="Proteomes" id="UP000546244"/>
    </source>
</evidence>
<accession>A0A099VVQ9</accession>
<dbReference type="SUPFAM" id="SSF160537">
    <property type="entry name" value="SpoVG-like"/>
    <property type="match status" value="1"/>
</dbReference>
<name>A0A099VVQ9_9LIST</name>
<dbReference type="Proteomes" id="UP000553016">
    <property type="component" value="Unassembled WGS sequence"/>
</dbReference>
<dbReference type="EMBL" id="JAARVD010000010">
    <property type="protein sequence ID" value="MBC1798403.1"/>
    <property type="molecule type" value="Genomic_DNA"/>
</dbReference>
<evidence type="ECO:0000313" key="11">
    <source>
        <dbReference type="EMBL" id="MBC1561993.1"/>
    </source>
</evidence>
<dbReference type="Proteomes" id="UP000541735">
    <property type="component" value="Unassembled WGS sequence"/>
</dbReference>
<evidence type="ECO:0000313" key="10">
    <source>
        <dbReference type="EMBL" id="MBC1493104.1"/>
    </source>
</evidence>
<reference evidence="5 26" key="1">
    <citation type="submission" date="2014-05" db="EMBL/GenBank/DDBJ databases">
        <title>Novel Listeriaceae from food processing environments.</title>
        <authorList>
            <person name="den Bakker H.C."/>
        </authorList>
    </citation>
    <scope>NUCLEOTIDE SEQUENCE [LARGE SCALE GENOMIC DNA]</scope>
    <source>
        <strain evidence="5 26">FSL A5-0281</strain>
    </source>
</reference>
<evidence type="ECO:0000313" key="35">
    <source>
        <dbReference type="Proteomes" id="UP000543379"/>
    </source>
</evidence>
<dbReference type="EMBL" id="JAARUV010000002">
    <property type="protein sequence ID" value="MBC1778601.1"/>
    <property type="molecule type" value="Genomic_DNA"/>
</dbReference>
<dbReference type="Proteomes" id="UP000541955">
    <property type="component" value="Unassembled WGS sequence"/>
</dbReference>
<dbReference type="EMBL" id="JAARPL010000007">
    <property type="protein sequence ID" value="MBC1372791.1"/>
    <property type="molecule type" value="Genomic_DNA"/>
</dbReference>
<dbReference type="Proteomes" id="UP000565628">
    <property type="component" value="Unassembled WGS sequence"/>
</dbReference>
<dbReference type="GeneID" id="58718912"/>
<dbReference type="Proteomes" id="UP000546806">
    <property type="component" value="Unassembled WGS sequence"/>
</dbReference>
<dbReference type="STRING" id="1552123.EP57_16400"/>
<evidence type="ECO:0000313" key="26">
    <source>
        <dbReference type="Proteomes" id="UP000029844"/>
    </source>
</evidence>
<keyword evidence="1 4" id="KW-0132">Cell division</keyword>
<dbReference type="OrthoDB" id="9796286at2"/>
<dbReference type="HAMAP" id="MF_00819">
    <property type="entry name" value="SpoVG"/>
    <property type="match status" value="1"/>
</dbReference>
<dbReference type="EMBL" id="JAASWV010000021">
    <property type="protein sequence ID" value="MBC2311916.1"/>
    <property type="molecule type" value="Genomic_DNA"/>
</dbReference>
<comment type="function">
    <text evidence="4">Could be involved in septation.</text>
</comment>
<dbReference type="Proteomes" id="UP000591929">
    <property type="component" value="Unassembled WGS sequence"/>
</dbReference>
<reference evidence="27 28" key="2">
    <citation type="submission" date="2020-03" db="EMBL/GenBank/DDBJ databases">
        <title>Soil Listeria distribution.</title>
        <authorList>
            <person name="Liao J."/>
            <person name="Wiedmann M."/>
        </authorList>
    </citation>
    <scope>NUCLEOTIDE SEQUENCE [LARGE SCALE GENOMIC DNA]</scope>
    <source>
        <strain evidence="24 42">FSL L7-0039</strain>
        <strain evidence="23 34">FSL L7-0051</strain>
        <strain evidence="22 44">FSL L7-0054</strain>
        <strain evidence="21 41">FSL L7-0149</strain>
        <strain evidence="19 27">FSL L7-0245</strain>
        <strain evidence="20 32">FSL L7-0259</strain>
        <strain evidence="18 28">FSL L7-0360</strain>
        <strain evidence="17 38">FSL L7-0435</strain>
        <strain evidence="15 31">FSL L7-0978</strain>
        <strain evidence="16 40">FSL L7-0990</strain>
        <strain evidence="14 39">FSL L7-1017</strain>
        <strain evidence="13 43">FSL L7-1299</strain>
        <strain evidence="11 33">FSL L7-1387</strain>
        <strain evidence="12 45">FSL L7-1427</strain>
        <strain evidence="10 30">FSL L7-1547</strain>
        <strain evidence="9 36">FSL L7-1658</strain>
        <strain evidence="8 46">FSL L7-1681</strain>
        <strain evidence="6 35">FSL L7-1816</strain>
        <strain evidence="7 29">FSL L7-1833</strain>
        <strain evidence="25 37">FSL L7-1850</strain>
    </source>
</reference>
<dbReference type="Proteomes" id="UP000532866">
    <property type="component" value="Unassembled WGS sequence"/>
</dbReference>
<evidence type="ECO:0000313" key="22">
    <source>
        <dbReference type="EMBL" id="MBC2284855.1"/>
    </source>
</evidence>
<dbReference type="EMBL" id="JNFA01000031">
    <property type="protein sequence ID" value="KGL37609.1"/>
    <property type="molecule type" value="Genomic_DNA"/>
</dbReference>
<dbReference type="EMBL" id="JAARYH010000003">
    <property type="protein sequence ID" value="MBC2166301.1"/>
    <property type="molecule type" value="Genomic_DNA"/>
</dbReference>
<evidence type="ECO:0000313" key="12">
    <source>
        <dbReference type="EMBL" id="MBC1565748.1"/>
    </source>
</evidence>
<evidence type="ECO:0000313" key="9">
    <source>
        <dbReference type="EMBL" id="MBC1402383.1"/>
    </source>
</evidence>
<dbReference type="Proteomes" id="UP000586951">
    <property type="component" value="Unassembled WGS sequence"/>
</dbReference>
<evidence type="ECO:0000313" key="45">
    <source>
        <dbReference type="Proteomes" id="UP000586951"/>
    </source>
</evidence>
<dbReference type="Proteomes" id="UP000533953">
    <property type="component" value="Unassembled WGS sequence"/>
</dbReference>
<evidence type="ECO:0000313" key="38">
    <source>
        <dbReference type="Proteomes" id="UP000546806"/>
    </source>
</evidence>
<evidence type="ECO:0000313" key="29">
    <source>
        <dbReference type="Proteomes" id="UP000532866"/>
    </source>
</evidence>
<dbReference type="eggNOG" id="COG2088">
    <property type="taxonomic scope" value="Bacteria"/>
</dbReference>
<dbReference type="EMBL" id="JAARWW010000002">
    <property type="protein sequence ID" value="MBC2002933.1"/>
    <property type="molecule type" value="Genomic_DNA"/>
</dbReference>
<evidence type="ECO:0000313" key="8">
    <source>
        <dbReference type="EMBL" id="MBC1372791.1"/>
    </source>
</evidence>
<dbReference type="PANTHER" id="PTHR38429">
    <property type="entry name" value="SEPTATION PROTEIN SPOVG-RELATED"/>
    <property type="match status" value="1"/>
</dbReference>
<evidence type="ECO:0000313" key="20">
    <source>
        <dbReference type="EMBL" id="MBC2176132.1"/>
    </source>
</evidence>
<dbReference type="Proteomes" id="UP000547643">
    <property type="component" value="Unassembled WGS sequence"/>
</dbReference>
<evidence type="ECO:0000256" key="3">
    <source>
        <dbReference type="ARBA" id="ARBA00023306"/>
    </source>
</evidence>
<evidence type="ECO:0000313" key="33">
    <source>
        <dbReference type="Proteomes" id="UP000541955"/>
    </source>
</evidence>
<evidence type="ECO:0000313" key="16">
    <source>
        <dbReference type="EMBL" id="MBC1798403.1"/>
    </source>
</evidence>
<dbReference type="Proteomes" id="UP000544413">
    <property type="component" value="Unassembled WGS sequence"/>
</dbReference>
<evidence type="ECO:0000313" key="43">
    <source>
        <dbReference type="Proteomes" id="UP000574104"/>
    </source>
</evidence>
<dbReference type="Proteomes" id="UP000574104">
    <property type="component" value="Unassembled WGS sequence"/>
</dbReference>
<dbReference type="EMBL" id="JAARXI010000001">
    <property type="protein sequence ID" value="MBC2115540.1"/>
    <property type="molecule type" value="Genomic_DNA"/>
</dbReference>
<dbReference type="Gene3D" id="3.30.1120.40">
    <property type="entry name" value="Stage V sporulation protein G"/>
    <property type="match status" value="1"/>
</dbReference>
<evidence type="ECO:0000256" key="2">
    <source>
        <dbReference type="ARBA" id="ARBA00023210"/>
    </source>
</evidence>
<dbReference type="Pfam" id="PF04026">
    <property type="entry name" value="SpoVG"/>
    <property type="match status" value="1"/>
</dbReference>
<dbReference type="EMBL" id="JAARRU010000003">
    <property type="protein sequence ID" value="MBC1565748.1"/>
    <property type="molecule type" value="Genomic_DNA"/>
</dbReference>
<evidence type="ECO:0000313" key="28">
    <source>
        <dbReference type="Proteomes" id="UP000529446"/>
    </source>
</evidence>
<dbReference type="InterPro" id="IPR007170">
    <property type="entry name" value="SpoVG"/>
</dbReference>
<dbReference type="Proteomes" id="UP000548082">
    <property type="component" value="Unassembled WGS sequence"/>
</dbReference>
<dbReference type="Proteomes" id="UP000029844">
    <property type="component" value="Unassembled WGS sequence"/>
</dbReference>
<dbReference type="EMBL" id="JAARZS010000027">
    <property type="protein sequence ID" value="MBC2284855.1"/>
    <property type="molecule type" value="Genomic_DNA"/>
</dbReference>
<evidence type="ECO:0000313" key="23">
    <source>
        <dbReference type="EMBL" id="MBC2294202.1"/>
    </source>
</evidence>
<dbReference type="GO" id="GO:0000917">
    <property type="term" value="P:division septum assembly"/>
    <property type="evidence" value="ECO:0007669"/>
    <property type="project" value="UniProtKB-KW"/>
</dbReference>
<evidence type="ECO:0000313" key="41">
    <source>
        <dbReference type="Proteomes" id="UP000553016"/>
    </source>
</evidence>
<dbReference type="PANTHER" id="PTHR38429:SF1">
    <property type="entry name" value="SEPTATION PROTEIN SPOVG-RELATED"/>
    <property type="match status" value="1"/>
</dbReference>
<evidence type="ECO:0000313" key="7">
    <source>
        <dbReference type="EMBL" id="MBC1333296.1"/>
    </source>
</evidence>
<evidence type="ECO:0000313" key="30">
    <source>
        <dbReference type="Proteomes" id="UP000533953"/>
    </source>
</evidence>
<dbReference type="Proteomes" id="UP000546244">
    <property type="component" value="Unassembled WGS sequence"/>
</dbReference>
<evidence type="ECO:0000313" key="27">
    <source>
        <dbReference type="Proteomes" id="UP000519573"/>
    </source>
</evidence>
<evidence type="ECO:0000313" key="32">
    <source>
        <dbReference type="Proteomes" id="UP000541735"/>
    </source>
</evidence>
<dbReference type="Proteomes" id="UP000543379">
    <property type="component" value="Unassembled WGS sequence"/>
</dbReference>
<evidence type="ECO:0000313" key="13">
    <source>
        <dbReference type="EMBL" id="MBC1615951.1"/>
    </source>
</evidence>
<dbReference type="EMBL" id="JAARYD010000002">
    <property type="protein sequence ID" value="MBC2176132.1"/>
    <property type="molecule type" value="Genomic_DNA"/>
</dbReference>
<dbReference type="Proteomes" id="UP000543005">
    <property type="component" value="Unassembled WGS sequence"/>
</dbReference>
<dbReference type="GO" id="GO:0030435">
    <property type="term" value="P:sporulation resulting in formation of a cellular spore"/>
    <property type="evidence" value="ECO:0007669"/>
    <property type="project" value="InterPro"/>
</dbReference>
<dbReference type="EMBL" id="JAARRW010000003">
    <property type="protein sequence ID" value="MBC1561993.1"/>
    <property type="molecule type" value="Genomic_DNA"/>
</dbReference>
<proteinExistence type="inferred from homology"/>
<evidence type="ECO:0000313" key="5">
    <source>
        <dbReference type="EMBL" id="KGL37609.1"/>
    </source>
</evidence>
<keyword evidence="3 4" id="KW-0131">Cell cycle</keyword>
<dbReference type="EMBL" id="JAARSH010000004">
    <property type="protein sequence ID" value="MBC1615951.1"/>
    <property type="molecule type" value="Genomic_DNA"/>
</dbReference>
<dbReference type="EMBL" id="JAAROV010000003">
    <property type="protein sequence ID" value="MBC1317612.1"/>
    <property type="molecule type" value="Genomic_DNA"/>
</dbReference>
<evidence type="ECO:0000313" key="19">
    <source>
        <dbReference type="EMBL" id="MBC2166301.1"/>
    </source>
</evidence>
<dbReference type="RefSeq" id="WP_036088374.1">
    <property type="nucleotide sequence ID" value="NZ_CBCSHQ010000016.1"/>
</dbReference>
<evidence type="ECO:0000313" key="15">
    <source>
        <dbReference type="EMBL" id="MBC1793028.1"/>
    </source>
</evidence>
<evidence type="ECO:0000313" key="24">
    <source>
        <dbReference type="EMBL" id="MBC2311916.1"/>
    </source>
</evidence>
<evidence type="ECO:0000313" key="39">
    <source>
        <dbReference type="Proteomes" id="UP000547643"/>
    </source>
</evidence>
<evidence type="ECO:0000313" key="18">
    <source>
        <dbReference type="EMBL" id="MBC2115540.1"/>
    </source>
</evidence>
<gene>
    <name evidence="4 6" type="primary">spoVG</name>
    <name evidence="5" type="ORF">EP57_16400</name>
    <name evidence="7" type="ORF">HB759_15225</name>
    <name evidence="6" type="ORF">HB811_12590</name>
    <name evidence="9" type="ORF">HB836_12395</name>
    <name evidence="8" type="ORF">HB847_10480</name>
    <name evidence="11" type="ORF">HB902_07890</name>
    <name evidence="13" type="ORF">HB904_07120</name>
    <name evidence="12" type="ORF">HB907_10035</name>
    <name evidence="25" type="ORF">HBP98_03080</name>
    <name evidence="14" type="ORF">HCA46_07120</name>
    <name evidence="15" type="ORF">HCA52_06330</name>
    <name evidence="16" type="ORF">HCA55_16820</name>
    <name evidence="17" type="ORF">HCA78_04060</name>
    <name evidence="18" type="ORF">HCB06_02805</name>
    <name evidence="19" type="ORF">HCB26_06935</name>
    <name evidence="20" type="ORF">HCB27_05875</name>
    <name evidence="21" type="ORF">HCB35_06890</name>
    <name evidence="22" type="ORF">HCB69_10735</name>
    <name evidence="23" type="ORF">HCC36_13245</name>
    <name evidence="10" type="ORF">HCI99_14890</name>
    <name evidence="24" type="ORF">HCJ81_13560</name>
</gene>
<dbReference type="EMBL" id="JAARZA010000002">
    <property type="protein sequence ID" value="MBC2240196.1"/>
    <property type="molecule type" value="Genomic_DNA"/>
</dbReference>
<dbReference type="EMBL" id="JAAROL010000008">
    <property type="protein sequence ID" value="MBC1333296.1"/>
    <property type="molecule type" value="Genomic_DNA"/>
</dbReference>
<evidence type="ECO:0000313" key="21">
    <source>
        <dbReference type="EMBL" id="MBC2240196.1"/>
    </source>
</evidence>
<evidence type="ECO:0000313" key="31">
    <source>
        <dbReference type="Proteomes" id="UP000539064"/>
    </source>
</evidence>
<dbReference type="Proteomes" id="UP000585696">
    <property type="component" value="Unassembled WGS sequence"/>
</dbReference>
<evidence type="ECO:0000313" key="14">
    <source>
        <dbReference type="EMBL" id="MBC1778601.1"/>
    </source>
</evidence>
<dbReference type="Proteomes" id="UP000519573">
    <property type="component" value="Unassembled WGS sequence"/>
</dbReference>
<evidence type="ECO:0000313" key="25">
    <source>
        <dbReference type="EMBL" id="MBC2370983.1"/>
    </source>
</evidence>
<evidence type="ECO:0000313" key="34">
    <source>
        <dbReference type="Proteomes" id="UP000543005"/>
    </source>
</evidence>
<sequence length="103" mass="11272">MEITDVRLRRVETDGRMKAISSITIDGEFVVHDIRVIDGNDGLFVAMPSKRTPDGEFRDIAHPINSDTRAKIQDAVLAAYAEADEVVSESAEAPAEAEEGNEE</sequence>
<evidence type="ECO:0000313" key="46">
    <source>
        <dbReference type="Proteomes" id="UP000591929"/>
    </source>
</evidence>
<evidence type="ECO:0000313" key="40">
    <source>
        <dbReference type="Proteomes" id="UP000548082"/>
    </source>
</evidence>
<dbReference type="EMBL" id="JAARPT010000007">
    <property type="protein sequence ID" value="MBC1402383.1"/>
    <property type="molecule type" value="Genomic_DNA"/>
</dbReference>
<organism evidence="5 26">
    <name type="scientific">Listeria booriae</name>
    <dbReference type="NCBI Taxonomy" id="1552123"/>
    <lineage>
        <taxon>Bacteria</taxon>
        <taxon>Bacillati</taxon>
        <taxon>Bacillota</taxon>
        <taxon>Bacilli</taxon>
        <taxon>Bacillales</taxon>
        <taxon>Listeriaceae</taxon>
        <taxon>Listeria</taxon>
    </lineage>
</organism>
<evidence type="ECO:0000313" key="42">
    <source>
        <dbReference type="Proteomes" id="UP000565628"/>
    </source>
</evidence>
<comment type="caution">
    <text evidence="5">The sequence shown here is derived from an EMBL/GenBank/DDBJ whole genome shotgun (WGS) entry which is preliminary data.</text>
</comment>
<evidence type="ECO:0000313" key="44">
    <source>
        <dbReference type="Proteomes" id="UP000585696"/>
    </source>
</evidence>
<dbReference type="NCBIfam" id="NF009749">
    <property type="entry name" value="PRK13259.1"/>
    <property type="match status" value="1"/>
</dbReference>
<dbReference type="AlphaFoldDB" id="A0A099VVQ9"/>
<protein>
    <recommendedName>
        <fullName evidence="4">Putative septation protein SpoVG</fullName>
    </recommendedName>
</protein>
<dbReference type="EMBL" id="JAARZT010000027">
    <property type="protein sequence ID" value="MBC2294202.1"/>
    <property type="molecule type" value="Genomic_DNA"/>
</dbReference>
<comment type="similarity">
    <text evidence="4">Belongs to the SpoVG family.</text>
</comment>
<keyword evidence="26" id="KW-1185">Reference proteome</keyword>
<evidence type="ECO:0000313" key="17">
    <source>
        <dbReference type="EMBL" id="MBC2002933.1"/>
    </source>
</evidence>
<evidence type="ECO:0000313" key="36">
    <source>
        <dbReference type="Proteomes" id="UP000544413"/>
    </source>
</evidence>
<dbReference type="EMBL" id="JAASTX010000025">
    <property type="protein sequence ID" value="MBC1493104.1"/>
    <property type="molecule type" value="Genomic_DNA"/>
</dbReference>
<dbReference type="FunFam" id="3.30.1120.40:FF:000001">
    <property type="entry name" value="Putative septation protein SpoVG"/>
    <property type="match status" value="1"/>
</dbReference>
<evidence type="ECO:0000256" key="1">
    <source>
        <dbReference type="ARBA" id="ARBA00022618"/>
    </source>
</evidence>
<evidence type="ECO:0000313" key="6">
    <source>
        <dbReference type="EMBL" id="MBC1317612.1"/>
    </source>
</evidence>
<keyword evidence="2 4" id="KW-0717">Septation</keyword>
<evidence type="ECO:0000256" key="4">
    <source>
        <dbReference type="HAMAP-Rule" id="MF_00819"/>
    </source>
</evidence>
<dbReference type="InterPro" id="IPR036751">
    <property type="entry name" value="SpoVG_sf"/>
</dbReference>